<reference evidence="1 2" key="1">
    <citation type="submission" date="2016-06" db="EMBL/GenBank/DDBJ databases">
        <title>Comparative genomics of the ectomycorrhizal sister species Rhizopogon vinicolor and Rhizopogon vesiculosus (Basidiomycota: Boletales) reveals a divergence of the mating type B locus.</title>
        <authorList>
            <consortium name="DOE Joint Genome Institute"/>
            <person name="Mujic A.B."/>
            <person name="Kuo A."/>
            <person name="Tritt A."/>
            <person name="Lipzen A."/>
            <person name="Chen C."/>
            <person name="Johnson J."/>
            <person name="Sharma A."/>
            <person name="Barry K."/>
            <person name="Grigoriev I.V."/>
            <person name="Spatafora J.W."/>
        </authorList>
    </citation>
    <scope>NUCLEOTIDE SEQUENCE [LARGE SCALE GENOMIC DNA]</scope>
    <source>
        <strain evidence="1 2">AM-OR11-026</strain>
    </source>
</reference>
<dbReference type="InParanoid" id="A0A1B7MPM4"/>
<sequence>MHLVLGSRIICLVAFRLRTLVSILHSGISPIPHCCLVSSPSSAACLLSLILNVFKVSLSRVPLSPLPPIGYIF</sequence>
<keyword evidence="2" id="KW-1185">Reference proteome</keyword>
<name>A0A1B7MPM4_9AGAM</name>
<evidence type="ECO:0000313" key="1">
    <source>
        <dbReference type="EMBL" id="OAX34536.1"/>
    </source>
</evidence>
<organism evidence="1 2">
    <name type="scientific">Rhizopogon vinicolor AM-OR11-026</name>
    <dbReference type="NCBI Taxonomy" id="1314800"/>
    <lineage>
        <taxon>Eukaryota</taxon>
        <taxon>Fungi</taxon>
        <taxon>Dikarya</taxon>
        <taxon>Basidiomycota</taxon>
        <taxon>Agaricomycotina</taxon>
        <taxon>Agaricomycetes</taxon>
        <taxon>Agaricomycetidae</taxon>
        <taxon>Boletales</taxon>
        <taxon>Suillineae</taxon>
        <taxon>Rhizopogonaceae</taxon>
        <taxon>Rhizopogon</taxon>
    </lineage>
</organism>
<dbReference type="EMBL" id="KV448599">
    <property type="protein sequence ID" value="OAX34536.1"/>
    <property type="molecule type" value="Genomic_DNA"/>
</dbReference>
<gene>
    <name evidence="1" type="ORF">K503DRAFT_435895</name>
</gene>
<dbReference type="AlphaFoldDB" id="A0A1B7MPM4"/>
<proteinExistence type="predicted"/>
<dbReference type="Proteomes" id="UP000092154">
    <property type="component" value="Unassembled WGS sequence"/>
</dbReference>
<accession>A0A1B7MPM4</accession>
<evidence type="ECO:0000313" key="2">
    <source>
        <dbReference type="Proteomes" id="UP000092154"/>
    </source>
</evidence>
<protein>
    <submittedName>
        <fullName evidence="1">Uncharacterized protein</fullName>
    </submittedName>
</protein>